<dbReference type="CDD" id="cd00130">
    <property type="entry name" value="PAS"/>
    <property type="match status" value="1"/>
</dbReference>
<name>A0A7I7Z1X4_9MYCO</name>
<evidence type="ECO:0000313" key="2">
    <source>
        <dbReference type="EMBL" id="BBZ48178.1"/>
    </source>
</evidence>
<protein>
    <submittedName>
        <fullName evidence="2">Diguanylate cyclase</fullName>
    </submittedName>
</protein>
<dbReference type="Gene3D" id="3.30.450.20">
    <property type="entry name" value="PAS domain"/>
    <property type="match status" value="1"/>
</dbReference>
<dbReference type="InterPro" id="IPR035965">
    <property type="entry name" value="PAS-like_dom_sf"/>
</dbReference>
<proteinExistence type="predicted"/>
<dbReference type="Proteomes" id="UP000467105">
    <property type="component" value="Chromosome"/>
</dbReference>
<keyword evidence="3" id="KW-1185">Reference proteome</keyword>
<dbReference type="InterPro" id="IPR013767">
    <property type="entry name" value="PAS_fold"/>
</dbReference>
<dbReference type="EMBL" id="AP022614">
    <property type="protein sequence ID" value="BBZ48178.1"/>
    <property type="molecule type" value="Genomic_DNA"/>
</dbReference>
<gene>
    <name evidence="2" type="ORF">MPRM_54590</name>
</gene>
<dbReference type="AlphaFoldDB" id="A0A7I7Z1X4"/>
<dbReference type="Pfam" id="PF00989">
    <property type="entry name" value="PAS"/>
    <property type="match status" value="1"/>
</dbReference>
<accession>A0A7I7Z1X4</accession>
<dbReference type="GO" id="GO:0006355">
    <property type="term" value="P:regulation of DNA-templated transcription"/>
    <property type="evidence" value="ECO:0007669"/>
    <property type="project" value="InterPro"/>
</dbReference>
<evidence type="ECO:0000259" key="1">
    <source>
        <dbReference type="PROSITE" id="PS50112"/>
    </source>
</evidence>
<evidence type="ECO:0000313" key="3">
    <source>
        <dbReference type="Proteomes" id="UP000467105"/>
    </source>
</evidence>
<organism evidence="2 3">
    <name type="scientific">Mycobacterium parmense</name>
    <dbReference type="NCBI Taxonomy" id="185642"/>
    <lineage>
        <taxon>Bacteria</taxon>
        <taxon>Bacillati</taxon>
        <taxon>Actinomycetota</taxon>
        <taxon>Actinomycetes</taxon>
        <taxon>Mycobacteriales</taxon>
        <taxon>Mycobacteriaceae</taxon>
        <taxon>Mycobacterium</taxon>
        <taxon>Mycobacterium simiae complex</taxon>
    </lineage>
</organism>
<feature type="domain" description="PAS" evidence="1">
    <location>
        <begin position="64"/>
        <end position="109"/>
    </location>
</feature>
<dbReference type="InterPro" id="IPR000014">
    <property type="entry name" value="PAS"/>
</dbReference>
<dbReference type="PROSITE" id="PS50112">
    <property type="entry name" value="PAS"/>
    <property type="match status" value="1"/>
</dbReference>
<dbReference type="NCBIfam" id="TIGR00229">
    <property type="entry name" value="sensory_box"/>
    <property type="match status" value="1"/>
</dbReference>
<reference evidence="2 3" key="1">
    <citation type="journal article" date="2019" name="Emerg. Microbes Infect.">
        <title>Comprehensive subspecies identification of 175 nontuberculous mycobacteria species based on 7547 genomic profiles.</title>
        <authorList>
            <person name="Matsumoto Y."/>
            <person name="Kinjo T."/>
            <person name="Motooka D."/>
            <person name="Nabeya D."/>
            <person name="Jung N."/>
            <person name="Uechi K."/>
            <person name="Horii T."/>
            <person name="Iida T."/>
            <person name="Fujita J."/>
            <person name="Nakamura S."/>
        </authorList>
    </citation>
    <scope>NUCLEOTIDE SEQUENCE [LARGE SCALE GENOMIC DNA]</scope>
    <source>
        <strain evidence="2 3">JCM 14742</strain>
    </source>
</reference>
<sequence>MSVAAVHLGMLTPMPPTSSAWGIAGGTRAYPCQTDGIARIERRRNGGANDSPMDVLKRLPAVVVLERIPVPSLAMARDGSIVFANTAFAEMVGHGQDRLAGAPFSQIFHAAPAAVCALSGVDALANMVVELQHCEGWTVRARMSKSALRRRDDPVVLVTFEDVTEQLWLDEQ</sequence>
<dbReference type="SUPFAM" id="SSF55785">
    <property type="entry name" value="PYP-like sensor domain (PAS domain)"/>
    <property type="match status" value="1"/>
</dbReference>